<dbReference type="InterPro" id="IPR051262">
    <property type="entry name" value="SMP-30/CGR1_Lactonase"/>
</dbReference>
<dbReference type="PANTHER" id="PTHR47572:SF5">
    <property type="entry name" value="BLR2277 PROTEIN"/>
    <property type="match status" value="1"/>
</dbReference>
<dbReference type="Gene3D" id="2.120.10.30">
    <property type="entry name" value="TolB, C-terminal domain"/>
    <property type="match status" value="1"/>
</dbReference>
<evidence type="ECO:0000259" key="1">
    <source>
        <dbReference type="Pfam" id="PF08450"/>
    </source>
</evidence>
<dbReference type="EMBL" id="JAWSTH010000026">
    <property type="protein sequence ID" value="MDW5595042.1"/>
    <property type="molecule type" value="Genomic_DNA"/>
</dbReference>
<dbReference type="RefSeq" id="WP_318597376.1">
    <property type="nucleotide sequence ID" value="NZ_JAWSTH010000026.1"/>
</dbReference>
<evidence type="ECO:0000313" key="3">
    <source>
        <dbReference type="Proteomes" id="UP001284601"/>
    </source>
</evidence>
<name>A0ABU4HQQ5_9ACTN</name>
<sequence>MIAPAPSPLVALERARSFHDGQAATPRMSHPEGIAVASDGTVWCGSETGELHRISPDGGERRVVASTGGFLLGVAVDEARGRVLVCDAHAALLFAYDRASERLEPLEATRGLLVQPNFIVVDEARGCLFVSDSATREGAPRPSIWRFPLDGGPGRICVPEPLHFANGLALSRDGATLWVAETFRERVVAIALDAAGDAAGPARIVTQTPGALPDGLVATPDGTLLVCCYEPSVVFAVEAEAASAEPGAAPRDAPPRVLVGDPSAHLLCRPTNGALDRAGDLLLANFGGWHVTRVPLPREPRGEALDA</sequence>
<reference evidence="3" key="1">
    <citation type="submission" date="2023-07" db="EMBL/GenBank/DDBJ databases">
        <title>Conexibacter stalactiti sp. nov., isolated from stalactites in a lava cave and emended description of the genus Conexibacter.</title>
        <authorList>
            <person name="Lee S.D."/>
        </authorList>
    </citation>
    <scope>NUCLEOTIDE SEQUENCE [LARGE SCALE GENOMIC DNA]</scope>
    <source>
        <strain evidence="3">KCTC 39840</strain>
    </source>
</reference>
<dbReference type="Pfam" id="PF08450">
    <property type="entry name" value="SGL"/>
    <property type="match status" value="1"/>
</dbReference>
<dbReference type="Proteomes" id="UP001284601">
    <property type="component" value="Unassembled WGS sequence"/>
</dbReference>
<dbReference type="SUPFAM" id="SSF63829">
    <property type="entry name" value="Calcium-dependent phosphotriesterase"/>
    <property type="match status" value="1"/>
</dbReference>
<proteinExistence type="predicted"/>
<gene>
    <name evidence="2" type="ORF">R7226_11875</name>
</gene>
<dbReference type="InterPro" id="IPR013658">
    <property type="entry name" value="SGL"/>
</dbReference>
<evidence type="ECO:0000313" key="2">
    <source>
        <dbReference type="EMBL" id="MDW5595042.1"/>
    </source>
</evidence>
<dbReference type="PANTHER" id="PTHR47572">
    <property type="entry name" value="LIPOPROTEIN-RELATED"/>
    <property type="match status" value="1"/>
</dbReference>
<dbReference type="InterPro" id="IPR011042">
    <property type="entry name" value="6-blade_b-propeller_TolB-like"/>
</dbReference>
<organism evidence="2 3">
    <name type="scientific">Conexibacter stalactiti</name>
    <dbReference type="NCBI Taxonomy" id="1940611"/>
    <lineage>
        <taxon>Bacteria</taxon>
        <taxon>Bacillati</taxon>
        <taxon>Actinomycetota</taxon>
        <taxon>Thermoleophilia</taxon>
        <taxon>Solirubrobacterales</taxon>
        <taxon>Conexibacteraceae</taxon>
        <taxon>Conexibacter</taxon>
    </lineage>
</organism>
<accession>A0ABU4HQQ5</accession>
<comment type="caution">
    <text evidence="2">The sequence shown here is derived from an EMBL/GenBank/DDBJ whole genome shotgun (WGS) entry which is preliminary data.</text>
</comment>
<keyword evidence="3" id="KW-1185">Reference proteome</keyword>
<protein>
    <submittedName>
        <fullName evidence="2">SMP-30/gluconolactonase/LRE family protein</fullName>
    </submittedName>
</protein>
<feature type="domain" description="SMP-30/Gluconolactonase/LRE-like region" evidence="1">
    <location>
        <begin position="36"/>
        <end position="240"/>
    </location>
</feature>